<protein>
    <recommendedName>
        <fullName evidence="2">ER-bound oxygenase mpaB/mpaB'/Rubber oxygenase catalytic domain-containing protein</fullName>
    </recommendedName>
</protein>
<evidence type="ECO:0000313" key="3">
    <source>
        <dbReference type="EMBL" id="OJH41899.1"/>
    </source>
</evidence>
<feature type="region of interest" description="Disordered" evidence="1">
    <location>
        <begin position="256"/>
        <end position="290"/>
    </location>
</feature>
<reference evidence="4" key="1">
    <citation type="submission" date="2016-11" db="EMBL/GenBank/DDBJ databases">
        <authorList>
            <person name="Shukria A."/>
            <person name="Stevens D.C."/>
        </authorList>
    </citation>
    <scope>NUCLEOTIDE SEQUENCE [LARGE SCALE GENOMIC DNA]</scope>
    <source>
        <strain evidence="4">Cbfe23</strain>
    </source>
</reference>
<dbReference type="InterPro" id="IPR046366">
    <property type="entry name" value="MPAB"/>
</dbReference>
<organism evidence="3 4">
    <name type="scientific">Cystobacter ferrugineus</name>
    <dbReference type="NCBI Taxonomy" id="83449"/>
    <lineage>
        <taxon>Bacteria</taxon>
        <taxon>Pseudomonadati</taxon>
        <taxon>Myxococcota</taxon>
        <taxon>Myxococcia</taxon>
        <taxon>Myxococcales</taxon>
        <taxon>Cystobacterineae</taxon>
        <taxon>Archangiaceae</taxon>
        <taxon>Cystobacter</taxon>
    </lineage>
</organism>
<evidence type="ECO:0000256" key="1">
    <source>
        <dbReference type="SAM" id="MobiDB-lite"/>
    </source>
</evidence>
<feature type="domain" description="ER-bound oxygenase mpaB/mpaB'/Rubber oxygenase catalytic" evidence="2">
    <location>
        <begin position="50"/>
        <end position="241"/>
    </location>
</feature>
<dbReference type="OrthoDB" id="836517at2"/>
<accession>A0A1L9BI33</accession>
<dbReference type="PANTHER" id="PTHR36124:SF1">
    <property type="entry name" value="ER-BOUND OXYGENASE MPAB_MPAB'_RUBBER OXYGENASE CATALYTIC DOMAIN-CONTAINING PROTEIN"/>
    <property type="match status" value="1"/>
</dbReference>
<feature type="compositionally biased region" description="Pro residues" evidence="1">
    <location>
        <begin position="281"/>
        <end position="290"/>
    </location>
</feature>
<comment type="caution">
    <text evidence="3">The sequence shown here is derived from an EMBL/GenBank/DDBJ whole genome shotgun (WGS) entry which is preliminary data.</text>
</comment>
<name>A0A1L9BI33_9BACT</name>
<dbReference type="AlphaFoldDB" id="A0A1L9BI33"/>
<sequence length="290" mass="34522">MLFKRTILDQIQRLDPEKDDHRILFLSWTHDFAWDSRKALEFALFRTYAVPSIGKLLDSTGEFTRRTQKRYDDTDLLIAEFLESGYDSERGRRAIRRMNQLHHRFDISNDDYLYVLSTFVLEPIRWMERFGWRPYTDHERLAGFYFFKQVGRRMNIRGIPATLEELQRFNLQYEREHFRYTDESRRVGEATRDLFLGWFLPKSLHAYGAPAVHALMDPPLLRAFGFPEPPSWLRRVVMGAMKTRARLLRLKPERKRPYLTTRAPHPTYPNGYQIEQLGPEGVPPPSEENP</sequence>
<dbReference type="GO" id="GO:0016491">
    <property type="term" value="F:oxidoreductase activity"/>
    <property type="evidence" value="ECO:0007669"/>
    <property type="project" value="InterPro"/>
</dbReference>
<proteinExistence type="predicted"/>
<dbReference type="Pfam" id="PF09995">
    <property type="entry name" value="MPAB_Lcp_cat"/>
    <property type="match status" value="1"/>
</dbReference>
<dbReference type="RefSeq" id="WP_071895990.1">
    <property type="nucleotide sequence ID" value="NZ_MPIN01000001.1"/>
</dbReference>
<dbReference type="Proteomes" id="UP000182229">
    <property type="component" value="Unassembled WGS sequence"/>
</dbReference>
<dbReference type="PANTHER" id="PTHR36124">
    <property type="match status" value="1"/>
</dbReference>
<evidence type="ECO:0000259" key="2">
    <source>
        <dbReference type="Pfam" id="PF09995"/>
    </source>
</evidence>
<evidence type="ECO:0000313" key="4">
    <source>
        <dbReference type="Proteomes" id="UP000182229"/>
    </source>
</evidence>
<dbReference type="STRING" id="83449.BON30_01285"/>
<reference evidence="3 4" key="2">
    <citation type="submission" date="2016-12" db="EMBL/GenBank/DDBJ databases">
        <title>Draft Genome Sequence of Cystobacter ferrugineus Strain Cbfe23.</title>
        <authorList>
            <person name="Akbar S."/>
            <person name="Dowd S.E."/>
            <person name="Stevens D.C."/>
        </authorList>
    </citation>
    <scope>NUCLEOTIDE SEQUENCE [LARGE SCALE GENOMIC DNA]</scope>
    <source>
        <strain evidence="3 4">Cbfe23</strain>
    </source>
</reference>
<dbReference type="InterPro" id="IPR018713">
    <property type="entry name" value="MPAB/Lcp_cat_dom"/>
</dbReference>
<dbReference type="EMBL" id="MPIN01000001">
    <property type="protein sequence ID" value="OJH41899.1"/>
    <property type="molecule type" value="Genomic_DNA"/>
</dbReference>
<gene>
    <name evidence="3" type="ORF">BON30_01285</name>
</gene>
<keyword evidence="4" id="KW-1185">Reference proteome</keyword>